<keyword evidence="1" id="KW-0805">Transcription regulation</keyword>
<dbReference type="SUPFAM" id="SSF52317">
    <property type="entry name" value="Class I glutamine amidotransferase-like"/>
    <property type="match status" value="1"/>
</dbReference>
<evidence type="ECO:0000259" key="4">
    <source>
        <dbReference type="PROSITE" id="PS01124"/>
    </source>
</evidence>
<dbReference type="Gene3D" id="3.40.50.880">
    <property type="match status" value="1"/>
</dbReference>
<dbReference type="RefSeq" id="WP_379897918.1">
    <property type="nucleotide sequence ID" value="NZ_JBHRTR010000007.1"/>
</dbReference>
<keyword evidence="6" id="KW-1185">Reference proteome</keyword>
<dbReference type="SUPFAM" id="SSF46689">
    <property type="entry name" value="Homeodomain-like"/>
    <property type="match status" value="2"/>
</dbReference>
<evidence type="ECO:0000313" key="6">
    <source>
        <dbReference type="Proteomes" id="UP001595528"/>
    </source>
</evidence>
<keyword evidence="3" id="KW-0804">Transcription</keyword>
<protein>
    <submittedName>
        <fullName evidence="5">Transcriptional regulator FtrA</fullName>
    </submittedName>
</protein>
<evidence type="ECO:0000313" key="5">
    <source>
        <dbReference type="EMBL" id="MFC3226121.1"/>
    </source>
</evidence>
<dbReference type="PROSITE" id="PS01124">
    <property type="entry name" value="HTH_ARAC_FAMILY_2"/>
    <property type="match status" value="1"/>
</dbReference>
<evidence type="ECO:0000256" key="2">
    <source>
        <dbReference type="ARBA" id="ARBA00023125"/>
    </source>
</evidence>
<proteinExistence type="predicted"/>
<accession>A0ABV7KV02</accession>
<dbReference type="InterPro" id="IPR009057">
    <property type="entry name" value="Homeodomain-like_sf"/>
</dbReference>
<name>A0ABV7KV02_9PROT</name>
<dbReference type="InterPro" id="IPR018062">
    <property type="entry name" value="HTH_AraC-typ_CS"/>
</dbReference>
<organism evidence="5 6">
    <name type="scientific">Marinibaculum pumilum</name>
    <dbReference type="NCBI Taxonomy" id="1766165"/>
    <lineage>
        <taxon>Bacteria</taxon>
        <taxon>Pseudomonadati</taxon>
        <taxon>Pseudomonadota</taxon>
        <taxon>Alphaproteobacteria</taxon>
        <taxon>Rhodospirillales</taxon>
        <taxon>Rhodospirillaceae</taxon>
        <taxon>Marinibaculum</taxon>
    </lineage>
</organism>
<dbReference type="Proteomes" id="UP001595528">
    <property type="component" value="Unassembled WGS sequence"/>
</dbReference>
<dbReference type="InterPro" id="IPR002818">
    <property type="entry name" value="DJ-1/PfpI"/>
</dbReference>
<keyword evidence="2" id="KW-0238">DNA-binding</keyword>
<feature type="domain" description="HTH araC/xylS-type" evidence="4">
    <location>
        <begin position="220"/>
        <end position="321"/>
    </location>
</feature>
<sequence length="329" mass="35203">MTSSRRPGRDRRAVAALLYDGLATFEFGIVTEIFALERPEIGADWYRFATCSEEGGPVAAGGGVRIAPAGGLDVLDQAGTIVVPGWRRDGPPPAPALAAAVLRAHEAGARIVTICSGAFLPATLGLLDGRTATTHWRYAAELQARHPAIAVLPEVLYVDNGDILTSAGSAAGIDLLLHVVRQDFGPAAANTVARRLVMAPHREGGQQQFIDRPVPGPREGRLAQLLDEIRARPAEDWPVARMAGFAAMSERSFARRFRDMTGMAPGAWLIRTRVDTARDLLEGSRLQLAQIAAIAGFAAPESLARQFRRRYGVPPAAYRRSFGPTAGAE</sequence>
<dbReference type="EMBL" id="JBHRTR010000007">
    <property type="protein sequence ID" value="MFC3226121.1"/>
    <property type="molecule type" value="Genomic_DNA"/>
</dbReference>
<dbReference type="Pfam" id="PF12833">
    <property type="entry name" value="HTH_18"/>
    <property type="match status" value="1"/>
</dbReference>
<comment type="caution">
    <text evidence="5">The sequence shown here is derived from an EMBL/GenBank/DDBJ whole genome shotgun (WGS) entry which is preliminary data.</text>
</comment>
<dbReference type="PROSITE" id="PS00041">
    <property type="entry name" value="HTH_ARAC_FAMILY_1"/>
    <property type="match status" value="1"/>
</dbReference>
<dbReference type="InterPro" id="IPR029062">
    <property type="entry name" value="Class_I_gatase-like"/>
</dbReference>
<dbReference type="NCBIfam" id="NF006902">
    <property type="entry name" value="PRK09393.1"/>
    <property type="match status" value="1"/>
</dbReference>
<evidence type="ECO:0000256" key="1">
    <source>
        <dbReference type="ARBA" id="ARBA00023015"/>
    </source>
</evidence>
<dbReference type="InterPro" id="IPR018060">
    <property type="entry name" value="HTH_AraC"/>
</dbReference>
<dbReference type="InterPro" id="IPR052158">
    <property type="entry name" value="INH-QAR"/>
</dbReference>
<gene>
    <name evidence="5" type="primary">ftrA</name>
    <name evidence="5" type="ORF">ACFOGJ_02710</name>
</gene>
<dbReference type="CDD" id="cd03137">
    <property type="entry name" value="GATase1_AraC_1"/>
    <property type="match status" value="1"/>
</dbReference>
<dbReference type="PANTHER" id="PTHR43130:SF3">
    <property type="entry name" value="HTH-TYPE TRANSCRIPTIONAL REGULATOR RV1931C"/>
    <property type="match status" value="1"/>
</dbReference>
<evidence type="ECO:0000256" key="3">
    <source>
        <dbReference type="ARBA" id="ARBA00023163"/>
    </source>
</evidence>
<dbReference type="Gene3D" id="1.10.10.60">
    <property type="entry name" value="Homeodomain-like"/>
    <property type="match status" value="1"/>
</dbReference>
<dbReference type="Pfam" id="PF01965">
    <property type="entry name" value="DJ-1_PfpI"/>
    <property type="match status" value="1"/>
</dbReference>
<dbReference type="SMART" id="SM00342">
    <property type="entry name" value="HTH_ARAC"/>
    <property type="match status" value="1"/>
</dbReference>
<dbReference type="PANTHER" id="PTHR43130">
    <property type="entry name" value="ARAC-FAMILY TRANSCRIPTIONAL REGULATOR"/>
    <property type="match status" value="1"/>
</dbReference>
<reference evidence="6" key="1">
    <citation type="journal article" date="2019" name="Int. J. Syst. Evol. Microbiol.">
        <title>The Global Catalogue of Microorganisms (GCM) 10K type strain sequencing project: providing services to taxonomists for standard genome sequencing and annotation.</title>
        <authorList>
            <consortium name="The Broad Institute Genomics Platform"/>
            <consortium name="The Broad Institute Genome Sequencing Center for Infectious Disease"/>
            <person name="Wu L."/>
            <person name="Ma J."/>
        </authorList>
    </citation>
    <scope>NUCLEOTIDE SEQUENCE [LARGE SCALE GENOMIC DNA]</scope>
    <source>
        <strain evidence="6">KCTC 42964</strain>
    </source>
</reference>